<organism evidence="1 2">
    <name type="scientific">Lacticaseibacillus zeae</name>
    <name type="common">Lactobacillus zeae</name>
    <dbReference type="NCBI Taxonomy" id="57037"/>
    <lineage>
        <taxon>Bacteria</taxon>
        <taxon>Bacillati</taxon>
        <taxon>Bacillota</taxon>
        <taxon>Bacilli</taxon>
        <taxon>Lactobacillales</taxon>
        <taxon>Lactobacillaceae</taxon>
        <taxon>Lacticaseibacillus</taxon>
    </lineage>
</organism>
<gene>
    <name evidence="1" type="ORF">FEI15_00575</name>
</gene>
<dbReference type="GeneID" id="45549444"/>
<reference evidence="1 2" key="1">
    <citation type="submission" date="2019-05" db="EMBL/GenBank/DDBJ databases">
        <title>Genome-based reclassification of Lactobacillus casei as Lactobacillus casei subsp. casei. subsp.nov., description of Lactobacillus casei subsp. zeae subsp. nov., and emended description of Lactobacillus casei.</title>
        <authorList>
            <person name="Huang C.-H."/>
        </authorList>
    </citation>
    <scope>NUCLEOTIDE SEQUENCE [LARGE SCALE GENOMIC DNA]</scope>
    <source>
        <strain evidence="1 2">CRBIP24.44</strain>
    </source>
</reference>
<evidence type="ECO:0000313" key="1">
    <source>
        <dbReference type="EMBL" id="TLF41971.1"/>
    </source>
</evidence>
<dbReference type="InterPro" id="IPR013321">
    <property type="entry name" value="Arc_rbn_hlx_hlx"/>
</dbReference>
<evidence type="ECO:0000313" key="2">
    <source>
        <dbReference type="Proteomes" id="UP000309885"/>
    </source>
</evidence>
<dbReference type="RefSeq" id="WP_025012856.1">
    <property type="nucleotide sequence ID" value="NZ_VBWO01000001.1"/>
</dbReference>
<dbReference type="InterPro" id="IPR007337">
    <property type="entry name" value="RelB/DinJ"/>
</dbReference>
<dbReference type="Pfam" id="PF04221">
    <property type="entry name" value="RelB"/>
    <property type="match status" value="1"/>
</dbReference>
<proteinExistence type="predicted"/>
<sequence>MAVQEKKRIQVQVDKELADDTEQVLERLGLTQTTAITMLYKRIVATGALPFKPALTENEKATLHFLKSTEDTPVTVFKDAKEVDEWLNEDE</sequence>
<comment type="caution">
    <text evidence="1">The sequence shown here is derived from an EMBL/GenBank/DDBJ whole genome shotgun (WGS) entry which is preliminary data.</text>
</comment>
<dbReference type="Proteomes" id="UP000309885">
    <property type="component" value="Unassembled WGS sequence"/>
</dbReference>
<protein>
    <submittedName>
        <fullName evidence="1">Type II toxin-antitoxin system RelB/DinJ family antitoxin</fullName>
    </submittedName>
</protein>
<dbReference type="GO" id="GO:0006355">
    <property type="term" value="P:regulation of DNA-templated transcription"/>
    <property type="evidence" value="ECO:0007669"/>
    <property type="project" value="InterPro"/>
</dbReference>
<dbReference type="NCBIfam" id="TIGR02384">
    <property type="entry name" value="RelB_DinJ"/>
    <property type="match status" value="1"/>
</dbReference>
<dbReference type="EMBL" id="VBWO01000001">
    <property type="protein sequence ID" value="TLF41971.1"/>
    <property type="molecule type" value="Genomic_DNA"/>
</dbReference>
<name>A0A5R8LX74_LACZE</name>
<accession>A0A5R8LX74</accession>
<dbReference type="AlphaFoldDB" id="A0A5R8LX74"/>
<dbReference type="Gene3D" id="1.10.1220.10">
    <property type="entry name" value="Met repressor-like"/>
    <property type="match status" value="1"/>
</dbReference>